<organism evidence="7 8">
    <name type="scientific">Williamsia marianensis</name>
    <dbReference type="NCBI Taxonomy" id="85044"/>
    <lineage>
        <taxon>Bacteria</taxon>
        <taxon>Bacillati</taxon>
        <taxon>Actinomycetota</taxon>
        <taxon>Actinomycetes</taxon>
        <taxon>Mycobacteriales</taxon>
        <taxon>Nocardiaceae</taxon>
        <taxon>Williamsia</taxon>
    </lineage>
</organism>
<accession>A0A495K0B3</accession>
<dbReference type="InterPro" id="IPR003495">
    <property type="entry name" value="CobW/HypB/UreG_nucleotide-bd"/>
</dbReference>
<dbReference type="GO" id="GO:0016787">
    <property type="term" value="F:hydrolase activity"/>
    <property type="evidence" value="ECO:0007669"/>
    <property type="project" value="UniProtKB-KW"/>
</dbReference>
<evidence type="ECO:0000256" key="1">
    <source>
        <dbReference type="ARBA" id="ARBA00022741"/>
    </source>
</evidence>
<comment type="caution">
    <text evidence="7">The sequence shown here is derived from an EMBL/GenBank/DDBJ whole genome shotgun (WGS) entry which is preliminary data.</text>
</comment>
<dbReference type="PANTHER" id="PTHR13748:SF62">
    <property type="entry name" value="COBW DOMAIN-CONTAINING PROTEIN"/>
    <property type="match status" value="1"/>
</dbReference>
<proteinExistence type="inferred from homology"/>
<reference evidence="7 8" key="1">
    <citation type="submission" date="2018-10" db="EMBL/GenBank/DDBJ databases">
        <title>Sequencing the genomes of 1000 actinobacteria strains.</title>
        <authorList>
            <person name="Klenk H.-P."/>
        </authorList>
    </citation>
    <scope>NUCLEOTIDE SEQUENCE [LARGE SCALE GENOMIC DNA]</scope>
    <source>
        <strain evidence="7 8">DSM 44343</strain>
    </source>
</reference>
<dbReference type="OrthoDB" id="9808822at2"/>
<keyword evidence="3" id="KW-0143">Chaperone</keyword>
<dbReference type="CDD" id="cd03112">
    <property type="entry name" value="CobW-like"/>
    <property type="match status" value="1"/>
</dbReference>
<dbReference type="AlphaFoldDB" id="A0A495K0B3"/>
<keyword evidence="1" id="KW-0547">Nucleotide-binding</keyword>
<dbReference type="Pfam" id="PF07683">
    <property type="entry name" value="CobW_C"/>
    <property type="match status" value="1"/>
</dbReference>
<evidence type="ECO:0000313" key="7">
    <source>
        <dbReference type="EMBL" id="RKR94631.1"/>
    </source>
</evidence>
<evidence type="ECO:0000256" key="4">
    <source>
        <dbReference type="ARBA" id="ARBA00034320"/>
    </source>
</evidence>
<gene>
    <name evidence="7" type="ORF">DFJ75_1430</name>
</gene>
<dbReference type="InterPro" id="IPR051316">
    <property type="entry name" value="Zinc-reg_GTPase_activator"/>
</dbReference>
<dbReference type="Pfam" id="PF02492">
    <property type="entry name" value="cobW"/>
    <property type="match status" value="1"/>
</dbReference>
<dbReference type="RefSeq" id="WP_062798713.1">
    <property type="nucleotide sequence ID" value="NZ_CBCRXS010000009.1"/>
</dbReference>
<dbReference type="SMART" id="SM00833">
    <property type="entry name" value="CobW_C"/>
    <property type="match status" value="1"/>
</dbReference>
<comment type="catalytic activity">
    <reaction evidence="5">
        <text>GTP + H2O = GDP + phosphate + H(+)</text>
        <dbReference type="Rhea" id="RHEA:19669"/>
        <dbReference type="ChEBI" id="CHEBI:15377"/>
        <dbReference type="ChEBI" id="CHEBI:15378"/>
        <dbReference type="ChEBI" id="CHEBI:37565"/>
        <dbReference type="ChEBI" id="CHEBI:43474"/>
        <dbReference type="ChEBI" id="CHEBI:58189"/>
    </reaction>
    <physiologicalReaction direction="left-to-right" evidence="5">
        <dbReference type="Rhea" id="RHEA:19670"/>
    </physiologicalReaction>
</comment>
<name>A0A495K0B3_WILMA</name>
<comment type="similarity">
    <text evidence="4">Belongs to the SIMIBI class G3E GTPase family. ZNG1 subfamily.</text>
</comment>
<evidence type="ECO:0000313" key="8">
    <source>
        <dbReference type="Proteomes" id="UP000274762"/>
    </source>
</evidence>
<dbReference type="SUPFAM" id="SSF90002">
    <property type="entry name" value="Hypothetical protein YjiA, C-terminal domain"/>
    <property type="match status" value="1"/>
</dbReference>
<evidence type="ECO:0000256" key="3">
    <source>
        <dbReference type="ARBA" id="ARBA00023186"/>
    </source>
</evidence>
<dbReference type="Gene3D" id="3.40.50.300">
    <property type="entry name" value="P-loop containing nucleotide triphosphate hydrolases"/>
    <property type="match status" value="1"/>
</dbReference>
<evidence type="ECO:0000259" key="6">
    <source>
        <dbReference type="SMART" id="SM00833"/>
    </source>
</evidence>
<evidence type="ECO:0000256" key="2">
    <source>
        <dbReference type="ARBA" id="ARBA00022801"/>
    </source>
</evidence>
<keyword evidence="2" id="KW-0378">Hydrolase</keyword>
<dbReference type="GO" id="GO:0000166">
    <property type="term" value="F:nucleotide binding"/>
    <property type="evidence" value="ECO:0007669"/>
    <property type="project" value="UniProtKB-KW"/>
</dbReference>
<evidence type="ECO:0000256" key="5">
    <source>
        <dbReference type="ARBA" id="ARBA00049117"/>
    </source>
</evidence>
<dbReference type="Gene3D" id="3.30.1220.10">
    <property type="entry name" value="CobW-like, C-terminal domain"/>
    <property type="match status" value="1"/>
</dbReference>
<dbReference type="InterPro" id="IPR027417">
    <property type="entry name" value="P-loop_NTPase"/>
</dbReference>
<dbReference type="EMBL" id="RBKV01000001">
    <property type="protein sequence ID" value="RKR94631.1"/>
    <property type="molecule type" value="Genomic_DNA"/>
</dbReference>
<dbReference type="InterPro" id="IPR011629">
    <property type="entry name" value="CobW-like_C"/>
</dbReference>
<protein>
    <submittedName>
        <fullName evidence="7">G3E family GTPase</fullName>
    </submittedName>
</protein>
<dbReference type="GO" id="GO:0005737">
    <property type="term" value="C:cytoplasm"/>
    <property type="evidence" value="ECO:0007669"/>
    <property type="project" value="TreeGrafter"/>
</dbReference>
<dbReference type="Proteomes" id="UP000274762">
    <property type="component" value="Unassembled WGS sequence"/>
</dbReference>
<dbReference type="PANTHER" id="PTHR13748">
    <property type="entry name" value="COBW-RELATED"/>
    <property type="match status" value="1"/>
</dbReference>
<dbReference type="SUPFAM" id="SSF52540">
    <property type="entry name" value="P-loop containing nucleoside triphosphate hydrolases"/>
    <property type="match status" value="1"/>
</dbReference>
<feature type="domain" description="CobW C-terminal" evidence="6">
    <location>
        <begin position="236"/>
        <end position="327"/>
    </location>
</feature>
<dbReference type="InterPro" id="IPR036627">
    <property type="entry name" value="CobW-likC_sf"/>
</dbReference>
<sequence>MTTVPVLIVAGFLGAGKTTLLNHLLRNRAGLRIGVVVNDFGAVNIDAMLVAGQVDGTVALGNGCMCCTVDDEGLEATFAALTTPRAALDLIVVEASGLAEPRNLVRMVAASTHPRIEYGGLVYLVDAANYEATRERHPQIDQHVALADMIVINKVDLAQESSVDAVRDRLRERNATAPIVATSDSAIDVGLLLDADEKPVDDKAPRQLGLDELLLAEDLGDEDSDEEHCGHLHHDYQSVSVTESAPMNPRALAAFLEQPPAGVFRIKGFVWFDVVGHRQKYVLHTVGNYVTVHAQRWEKDEPRRTELVVIGVGIDEEQVRRVLLEARADGDVDKQAMLSLTRYLR</sequence>